<name>A0A5E4G544_PRUDU</name>
<organism evidence="1 2">
    <name type="scientific">Prunus dulcis</name>
    <name type="common">Almond</name>
    <name type="synonym">Amygdalus dulcis</name>
    <dbReference type="NCBI Taxonomy" id="3755"/>
    <lineage>
        <taxon>Eukaryota</taxon>
        <taxon>Viridiplantae</taxon>
        <taxon>Streptophyta</taxon>
        <taxon>Embryophyta</taxon>
        <taxon>Tracheophyta</taxon>
        <taxon>Spermatophyta</taxon>
        <taxon>Magnoliopsida</taxon>
        <taxon>eudicotyledons</taxon>
        <taxon>Gunneridae</taxon>
        <taxon>Pentapetalae</taxon>
        <taxon>rosids</taxon>
        <taxon>fabids</taxon>
        <taxon>Rosales</taxon>
        <taxon>Rosaceae</taxon>
        <taxon>Amygdaloideae</taxon>
        <taxon>Amygdaleae</taxon>
        <taxon>Prunus</taxon>
    </lineage>
</organism>
<sequence>MARPMVRNVGPLSVPKMLTAQNLMAWCSRARGLCTNTGRPTLCWVVAQVAVNQHISQVNGRIFLTLGPYPRNLLSVAMTKLLAYGLLRQFQHGTSFQVFLKGTSSSHISKLWTVHSHYLLSADRSNSTPDTVVVASNPWNASDAFPLFGRKDDLHRDIFLPQAREHLPIVQGSVEGDILAPWVYDEASSEFHLLGPRLKGGMPQRLVNPSKGRDVLDMVAALTAQKPKGSFKVAWPTVARLTAGKAKNVLNYSSFYHSFGVEDDA</sequence>
<dbReference type="InParanoid" id="A0A5E4G544"/>
<proteinExistence type="predicted"/>
<gene>
    <name evidence="1" type="ORF">ALMOND_2B027262</name>
</gene>
<protein>
    <submittedName>
        <fullName evidence="1">PREDICTED: LOC110752168</fullName>
    </submittedName>
</protein>
<dbReference type="Gramene" id="VVA34730">
    <property type="protein sequence ID" value="VVA34730"/>
    <property type="gene ID" value="Prudul26B027262"/>
</dbReference>
<dbReference type="AlphaFoldDB" id="A0A5E4G544"/>
<evidence type="ECO:0000313" key="2">
    <source>
        <dbReference type="Proteomes" id="UP000327085"/>
    </source>
</evidence>
<reference evidence="2" key="1">
    <citation type="journal article" date="2020" name="Plant J.">
        <title>Transposons played a major role in the diversification between the closely related almond and peach genomes: results from the almond genome sequence.</title>
        <authorList>
            <person name="Alioto T."/>
            <person name="Alexiou K.G."/>
            <person name="Bardil A."/>
            <person name="Barteri F."/>
            <person name="Castanera R."/>
            <person name="Cruz F."/>
            <person name="Dhingra A."/>
            <person name="Duval H."/>
            <person name="Fernandez I Marti A."/>
            <person name="Frias L."/>
            <person name="Galan B."/>
            <person name="Garcia J.L."/>
            <person name="Howad W."/>
            <person name="Gomez-Garrido J."/>
            <person name="Gut M."/>
            <person name="Julca I."/>
            <person name="Morata J."/>
            <person name="Puigdomenech P."/>
            <person name="Ribeca P."/>
            <person name="Rubio Cabetas M.J."/>
            <person name="Vlasova A."/>
            <person name="Wirthensohn M."/>
            <person name="Garcia-Mas J."/>
            <person name="Gabaldon T."/>
            <person name="Casacuberta J.M."/>
            <person name="Arus P."/>
        </authorList>
    </citation>
    <scope>NUCLEOTIDE SEQUENCE [LARGE SCALE GENOMIC DNA]</scope>
    <source>
        <strain evidence="2">cv. Texas</strain>
    </source>
</reference>
<dbReference type="Proteomes" id="UP000327085">
    <property type="component" value="Unassembled WGS sequence"/>
</dbReference>
<accession>A0A5E4G544</accession>
<dbReference type="EMBL" id="CABIKO010000349">
    <property type="protein sequence ID" value="VVA34730.1"/>
    <property type="molecule type" value="Genomic_DNA"/>
</dbReference>
<evidence type="ECO:0000313" key="1">
    <source>
        <dbReference type="EMBL" id="VVA34730.1"/>
    </source>
</evidence>